<dbReference type="InterPro" id="IPR005546">
    <property type="entry name" value="Autotransporte_beta"/>
</dbReference>
<dbReference type="KEGG" id="pam:PANA_4212"/>
<dbReference type="eggNOG" id="COG3240">
    <property type="taxonomic scope" value="Bacteria"/>
</dbReference>
<dbReference type="Proteomes" id="UP000001702">
    <property type="component" value="Chromosome"/>
</dbReference>
<feature type="signal peptide" evidence="4">
    <location>
        <begin position="1"/>
        <end position="30"/>
    </location>
</feature>
<feature type="active site" evidence="3">
    <location>
        <position position="330"/>
    </location>
</feature>
<dbReference type="Pfam" id="PF03797">
    <property type="entry name" value="Autotransporter"/>
    <property type="match status" value="1"/>
</dbReference>
<dbReference type="GO" id="GO:0019867">
    <property type="term" value="C:outer membrane"/>
    <property type="evidence" value="ECO:0007669"/>
    <property type="project" value="InterPro"/>
</dbReference>
<dbReference type="InterPro" id="IPR001087">
    <property type="entry name" value="GDSL"/>
</dbReference>
<dbReference type="GO" id="GO:0016788">
    <property type="term" value="F:hydrolase activity, acting on ester bonds"/>
    <property type="evidence" value="ECO:0007669"/>
    <property type="project" value="InterPro"/>
</dbReference>
<dbReference type="PIRSF" id="PIRSF037375">
    <property type="entry name" value="Autotrns_EstA"/>
    <property type="match status" value="1"/>
</dbReference>
<feature type="domain" description="Autotransporter" evidence="5">
    <location>
        <begin position="383"/>
        <end position="659"/>
    </location>
</feature>
<proteinExistence type="inferred from homology"/>
<dbReference type="SUPFAM" id="SSF103515">
    <property type="entry name" value="Autotransporter"/>
    <property type="match status" value="1"/>
</dbReference>
<keyword evidence="7" id="KW-1185">Reference proteome</keyword>
<dbReference type="InterPro" id="IPR050592">
    <property type="entry name" value="GDSL_lipolytic_enzyme"/>
</dbReference>
<dbReference type="HOGENOM" id="CLU_023098_3_0_6"/>
<dbReference type="eggNOG" id="COG5571">
    <property type="taxonomic scope" value="Bacteria"/>
</dbReference>
<feature type="chain" id="PRO_5003057656" evidence="4">
    <location>
        <begin position="31"/>
        <end position="659"/>
    </location>
</feature>
<evidence type="ECO:0000256" key="3">
    <source>
        <dbReference type="PIRSR" id="PIRSR037375-1"/>
    </source>
</evidence>
<evidence type="ECO:0000313" key="6">
    <source>
        <dbReference type="EMBL" id="ADD79379.1"/>
    </source>
</evidence>
<evidence type="ECO:0000256" key="2">
    <source>
        <dbReference type="ARBA" id="ARBA00022729"/>
    </source>
</evidence>
<dbReference type="NCBIfam" id="TIGR01414">
    <property type="entry name" value="autotrans_barl"/>
    <property type="match status" value="1"/>
</dbReference>
<dbReference type="Gene3D" id="2.40.128.130">
    <property type="entry name" value="Autotransporter beta-domain"/>
    <property type="match status" value="1"/>
</dbReference>
<dbReference type="SMART" id="SM00869">
    <property type="entry name" value="Autotransporter"/>
    <property type="match status" value="1"/>
</dbReference>
<keyword evidence="2 4" id="KW-0732">Signal</keyword>
<dbReference type="InterPro" id="IPR036709">
    <property type="entry name" value="Autotransporte_beta_dom_sf"/>
</dbReference>
<evidence type="ECO:0000313" key="7">
    <source>
        <dbReference type="Proteomes" id="UP000001702"/>
    </source>
</evidence>
<accession>D4GGC6</accession>
<dbReference type="EMBL" id="CP001875">
    <property type="protein sequence ID" value="ADD79379.1"/>
    <property type="molecule type" value="Genomic_DNA"/>
</dbReference>
<evidence type="ECO:0000256" key="1">
    <source>
        <dbReference type="ARBA" id="ARBA00008668"/>
    </source>
</evidence>
<dbReference type="InterPro" id="IPR036514">
    <property type="entry name" value="SGNH_hydro_sf"/>
</dbReference>
<dbReference type="STRING" id="706191.PANA_4212"/>
<feature type="active site" evidence="3">
    <location>
        <position position="327"/>
    </location>
</feature>
<feature type="active site" description="Nucleophile" evidence="3">
    <location>
        <position position="40"/>
    </location>
</feature>
<evidence type="ECO:0000259" key="5">
    <source>
        <dbReference type="PROSITE" id="PS51208"/>
    </source>
</evidence>
<dbReference type="PANTHER" id="PTHR45642:SF139">
    <property type="entry name" value="SGNH HYDROLASE-TYPE ESTERASE DOMAIN-CONTAINING PROTEIN"/>
    <property type="match status" value="1"/>
</dbReference>
<dbReference type="PANTHER" id="PTHR45642">
    <property type="entry name" value="GDSL ESTERASE/LIPASE EXL3"/>
    <property type="match status" value="1"/>
</dbReference>
<dbReference type="Pfam" id="PF00657">
    <property type="entry name" value="Lipase_GDSL"/>
    <property type="match status" value="1"/>
</dbReference>
<organism evidence="6 7">
    <name type="scientific">Pantoea ananatis (strain LMG 20103)</name>
    <dbReference type="NCBI Taxonomy" id="706191"/>
    <lineage>
        <taxon>Bacteria</taxon>
        <taxon>Pseudomonadati</taxon>
        <taxon>Pseudomonadota</taxon>
        <taxon>Gammaproteobacteria</taxon>
        <taxon>Enterobacterales</taxon>
        <taxon>Erwiniaceae</taxon>
        <taxon>Pantoea</taxon>
    </lineage>
</organism>
<dbReference type="PROSITE" id="PS51208">
    <property type="entry name" value="AUTOTRANSPORTER"/>
    <property type="match status" value="1"/>
</dbReference>
<protein>
    <submittedName>
        <fullName evidence="6">Lip-1</fullName>
    </submittedName>
</protein>
<gene>
    <name evidence="6" type="primary">lip-1</name>
    <name evidence="6" type="ordered locus">PANA_4212</name>
</gene>
<dbReference type="InterPro" id="IPR017186">
    <property type="entry name" value="Lipase_autotranspt_EstA"/>
</dbReference>
<name>D4GGC6_PANAM</name>
<dbReference type="AlphaFoldDB" id="D4GGC6"/>
<evidence type="ECO:0000256" key="4">
    <source>
        <dbReference type="SAM" id="SignalP"/>
    </source>
</evidence>
<reference evidence="6 7" key="1">
    <citation type="journal article" date="2010" name="J. Bacteriol.">
        <title>Genome sequence of Pantoea ananatis LMG20103, the causative agent of Eucalyptus blight and dieback.</title>
        <authorList>
            <person name="De Maayer P."/>
            <person name="Chan W.Y."/>
            <person name="Venter S.N."/>
            <person name="Toth I.K."/>
            <person name="Birch P.R."/>
            <person name="Joubert F."/>
            <person name="Coutinho T.A."/>
        </authorList>
    </citation>
    <scope>NUCLEOTIDE SEQUENCE [LARGE SCALE GENOMIC DNA]</scope>
    <source>
        <strain evidence="6 7">LMG 20103</strain>
    </source>
</reference>
<dbReference type="SUPFAM" id="SSF52266">
    <property type="entry name" value="SGNH hydrolase"/>
    <property type="match status" value="1"/>
</dbReference>
<dbReference type="Gene3D" id="3.40.50.1110">
    <property type="entry name" value="SGNH hydrolase"/>
    <property type="match status" value="1"/>
</dbReference>
<comment type="similarity">
    <text evidence="1">Belongs to the 'GDSL' lipolytic enzyme family.</text>
</comment>
<sequence length="659" mass="69944">MMKRARVWFPLSLVALATVSALTTPLPAMAWDSLTVFGDSLSDTGNVGRFTYNSATNPLYDEILARQAGLTLQPSSQGGSNYAAGGAVAVPAINPQFNTQDQVARYLASTNGRADPNGLYIHWIGGNDLAAAVALPPLATTLIDNSAGAAASQVKALLNAGAGTVIVPTVPNVGATPALIEAILQPFSAAAVSAAFQSLDAAATPNSAARQQAIQAAFNQAAGQLSGVPAVRDLLAQQLFAAWQQLSAQAAALTARYNQLEENALANTQGNIVRVDINGLFSEVIDNPAVYGLSNTAGMACPPGTSSVDCTSSTAGFSSQQNYLFADRLHPSPAVHAIIADYIQSILDAPAQVAVLTQAPLAMLHDMHNTLDGHLQQQRKQPAEAGQFTVFGGYAGQHARNKNDVFNDGDTDTANLSVGIGYQLSDNWQAGALLSTASQRQHPSDRYDYRLRGNMVALWSQLQLVDRLWLNADVHYADLDYDAIERRIKLGPATRTEQGSSGGKLMGLRVQTGWDLPLGEVITTGPVASYALDYVQADAYQERGDSSSAMRFSDQTRHSQIGAAGWRIDTQGLWINPWAQVSYNHQFGDTDSAVSAGLKSTRTTFRRTSAGQDKDWVDMAVGANVPLGEAVTAFAAVSTVVGDRDYRDVTWNLGLSARF</sequence>
<dbReference type="InterPro" id="IPR006315">
    <property type="entry name" value="OM_autotransptr_brl_dom"/>
</dbReference>